<dbReference type="InterPro" id="IPR050490">
    <property type="entry name" value="Bact_solute-bd_prot1"/>
</dbReference>
<dbReference type="Pfam" id="PF01547">
    <property type="entry name" value="SBP_bac_1"/>
    <property type="match status" value="1"/>
</dbReference>
<dbReference type="PANTHER" id="PTHR43649:SF12">
    <property type="entry name" value="DIACETYLCHITOBIOSE BINDING PROTEIN DASA"/>
    <property type="match status" value="1"/>
</dbReference>
<feature type="chain" id="PRO_5038954854" evidence="1">
    <location>
        <begin position="22"/>
        <end position="427"/>
    </location>
</feature>
<dbReference type="Proteomes" id="UP000615234">
    <property type="component" value="Unassembled WGS sequence"/>
</dbReference>
<reference evidence="2 3" key="1">
    <citation type="submission" date="2020-08" db="EMBL/GenBank/DDBJ databases">
        <title>Genome public.</title>
        <authorList>
            <person name="Liu C."/>
            <person name="Sun Q."/>
        </authorList>
    </citation>
    <scope>NUCLEOTIDE SEQUENCE [LARGE SCALE GENOMIC DNA]</scope>
    <source>
        <strain evidence="2 3">NSJ-10</strain>
    </source>
</reference>
<feature type="signal peptide" evidence="1">
    <location>
        <begin position="1"/>
        <end position="21"/>
    </location>
</feature>
<dbReference type="Gene3D" id="3.40.190.10">
    <property type="entry name" value="Periplasmic binding protein-like II"/>
    <property type="match status" value="2"/>
</dbReference>
<name>A0A8I0DRD9_9FIRM</name>
<evidence type="ECO:0000313" key="2">
    <source>
        <dbReference type="EMBL" id="MBC5661973.1"/>
    </source>
</evidence>
<dbReference type="InterPro" id="IPR006059">
    <property type="entry name" value="SBP"/>
</dbReference>
<comment type="caution">
    <text evidence="2">The sequence shown here is derived from an EMBL/GenBank/DDBJ whole genome shotgun (WGS) entry which is preliminary data.</text>
</comment>
<evidence type="ECO:0000256" key="1">
    <source>
        <dbReference type="SAM" id="SignalP"/>
    </source>
</evidence>
<organism evidence="2 3">
    <name type="scientific">Coprococcus hominis</name>
    <name type="common">ex Liu et al. 2022</name>
    <dbReference type="NCBI Taxonomy" id="2763039"/>
    <lineage>
        <taxon>Bacteria</taxon>
        <taxon>Bacillati</taxon>
        <taxon>Bacillota</taxon>
        <taxon>Clostridia</taxon>
        <taxon>Lachnospirales</taxon>
        <taxon>Lachnospiraceae</taxon>
        <taxon>Coprococcus</taxon>
    </lineage>
</organism>
<proteinExistence type="predicted"/>
<dbReference type="SUPFAM" id="SSF53850">
    <property type="entry name" value="Periplasmic binding protein-like II"/>
    <property type="match status" value="1"/>
</dbReference>
<accession>A0A8I0DRD9</accession>
<evidence type="ECO:0000313" key="3">
    <source>
        <dbReference type="Proteomes" id="UP000615234"/>
    </source>
</evidence>
<dbReference type="EMBL" id="JACOOX010000002">
    <property type="protein sequence ID" value="MBC5661973.1"/>
    <property type="molecule type" value="Genomic_DNA"/>
</dbReference>
<dbReference type="PROSITE" id="PS51257">
    <property type="entry name" value="PROKAR_LIPOPROTEIN"/>
    <property type="match status" value="1"/>
</dbReference>
<gene>
    <name evidence="2" type="ORF">H8S09_03520</name>
</gene>
<keyword evidence="1" id="KW-0732">Signal</keyword>
<dbReference type="PANTHER" id="PTHR43649">
    <property type="entry name" value="ARABINOSE-BINDING PROTEIN-RELATED"/>
    <property type="match status" value="1"/>
</dbReference>
<keyword evidence="3" id="KW-1185">Reference proteome</keyword>
<dbReference type="RefSeq" id="WP_118500677.1">
    <property type="nucleotide sequence ID" value="NZ_JACOOX010000002.1"/>
</dbReference>
<dbReference type="AlphaFoldDB" id="A0A8I0DRD9"/>
<protein>
    <submittedName>
        <fullName evidence="2">Extracellular solute-binding protein</fullName>
    </submittedName>
</protein>
<sequence length="427" mass="48388">MLKGKKLLFVLTMMTGFCLLAGCGKNNKDGKTVIELVQYKPEATSYFEEVEERFNASHDDIELKISSPNDAMTVLKTRFVREDNPDIIGIGGDINYSNFIDADMLMDISDFDGLADIKENYLTICENLKFIPTEGTYSVPYVANAAGILYNRDMFEEHGWTIPETWDELLALCDEIKAEGILPFYMGYKDTWTCLSPWNSAVASLTSSTVCKDVNKGETTFSDQYVQVAEEMKTLLQYGEANPVAYSYNDACTAFAKGESAMYMIGSYAVPQIQSVNPDINIDSFVFPASNNKDDMVLTSGVDLQFCVMEDCPNKEAAYEVLRFLLEDENVQDYIDNQNAVPCKKGDFKLASMLDGMREYLNNGIVTDYQDHFYPSEMAVDALIQTYLLDGDTEAFLKKFDTEWKRYNRDLITKVRKYEQEHSGEEE</sequence>